<evidence type="ECO:0008006" key="3">
    <source>
        <dbReference type="Google" id="ProtNLM"/>
    </source>
</evidence>
<gene>
    <name evidence="1" type="ORF">D9613_008137</name>
</gene>
<keyword evidence="2" id="KW-1185">Reference proteome</keyword>
<name>A0A8H4QM76_9AGAR</name>
<dbReference type="Proteomes" id="UP000521872">
    <property type="component" value="Unassembled WGS sequence"/>
</dbReference>
<accession>A0A8H4QM76</accession>
<evidence type="ECO:0000313" key="2">
    <source>
        <dbReference type="Proteomes" id="UP000521872"/>
    </source>
</evidence>
<dbReference type="PANTHER" id="PTHR42057">
    <property type="entry name" value="F-BOX DOMAIN PROTEIN (AFU_ORTHOLOGUE AFUA_4G00200)"/>
    <property type="match status" value="1"/>
</dbReference>
<comment type="caution">
    <text evidence="1">The sequence shown here is derived from an EMBL/GenBank/DDBJ whole genome shotgun (WGS) entry which is preliminary data.</text>
</comment>
<evidence type="ECO:0000313" key="1">
    <source>
        <dbReference type="EMBL" id="KAF4613456.1"/>
    </source>
</evidence>
<dbReference type="EMBL" id="JAACJL010000045">
    <property type="protein sequence ID" value="KAF4613456.1"/>
    <property type="molecule type" value="Genomic_DNA"/>
</dbReference>
<proteinExistence type="predicted"/>
<dbReference type="PANTHER" id="PTHR42057:SF2">
    <property type="entry name" value="F-BOX DOMAIN PROTEIN (AFU_ORTHOLOGUE AFUA_4G00200)-RELATED"/>
    <property type="match status" value="1"/>
</dbReference>
<sequence>MVHLAPELIGIILRNINDDQTLVSSRLVSKSFEAIGAPVVWRKLRIVKPGPSSKPRIPFEFISKASRISPYVKEIEFDTTNVQYPDELLENIPGMLDEFLHFHNFKRLEALCLVFPCTSMEPLEAMEEGDEPFDFEGFSYADDSFEQLTPQRKVRTEILKKLAWIHLEHGFTVRTFTMRGLYPISHTGMHANGLLSFMKSLRNLSITIPEIDVEVEDYAEPESTVFYEAFRKDFMHLLEAATELRTFEYEGDEFGGGVGSSHWDSLTFPHLETLRLRRASICHDSPGSIRTHALIKFILRHQATLKELHLGDCTIDVQSKTMFTWGEVFDIFREELKDLRQFTFLPLPEADNSDNLSGPYVRYDRVYHYRLQHNPRGYEPTALMLADTNRLQALQRELNERQSILMVTIC</sequence>
<dbReference type="AlphaFoldDB" id="A0A8H4QM76"/>
<organism evidence="1 2">
    <name type="scientific">Agrocybe pediades</name>
    <dbReference type="NCBI Taxonomy" id="84607"/>
    <lineage>
        <taxon>Eukaryota</taxon>
        <taxon>Fungi</taxon>
        <taxon>Dikarya</taxon>
        <taxon>Basidiomycota</taxon>
        <taxon>Agaricomycotina</taxon>
        <taxon>Agaricomycetes</taxon>
        <taxon>Agaricomycetidae</taxon>
        <taxon>Agaricales</taxon>
        <taxon>Agaricineae</taxon>
        <taxon>Strophariaceae</taxon>
        <taxon>Agrocybe</taxon>
    </lineage>
</organism>
<protein>
    <recommendedName>
        <fullName evidence="3">F-box domain-containing protein</fullName>
    </recommendedName>
</protein>
<reference evidence="1 2" key="1">
    <citation type="submission" date="2019-12" db="EMBL/GenBank/DDBJ databases">
        <authorList>
            <person name="Floudas D."/>
            <person name="Bentzer J."/>
            <person name="Ahren D."/>
            <person name="Johansson T."/>
            <person name="Persson P."/>
            <person name="Tunlid A."/>
        </authorList>
    </citation>
    <scope>NUCLEOTIDE SEQUENCE [LARGE SCALE GENOMIC DNA]</scope>
    <source>
        <strain evidence="1 2">CBS 102.39</strain>
    </source>
</reference>